<gene>
    <name evidence="1" type="ORF">HJG54_14915</name>
</gene>
<protein>
    <submittedName>
        <fullName evidence="1">Uncharacterized protein</fullName>
    </submittedName>
</protein>
<dbReference type="AlphaFoldDB" id="A0AA96WKP0"/>
<dbReference type="RefSeq" id="WP_316429585.1">
    <property type="nucleotide sequence ID" value="NZ_CP053586.1"/>
</dbReference>
<name>A0AA96WKP0_9CYAN</name>
<proteinExistence type="predicted"/>
<reference evidence="1" key="1">
    <citation type="submission" date="2020-05" db="EMBL/GenBank/DDBJ databases">
        <authorList>
            <person name="Zhu T."/>
            <person name="Keshari N."/>
            <person name="Lu X."/>
        </authorList>
    </citation>
    <scope>NUCLEOTIDE SEQUENCE</scope>
    <source>
        <strain evidence="1">NK1-12</strain>
    </source>
</reference>
<evidence type="ECO:0000313" key="1">
    <source>
        <dbReference type="EMBL" id="WNZ24021.1"/>
    </source>
</evidence>
<accession>A0AA96WKP0</accession>
<dbReference type="EMBL" id="CP053586">
    <property type="protein sequence ID" value="WNZ24021.1"/>
    <property type="molecule type" value="Genomic_DNA"/>
</dbReference>
<organism evidence="1">
    <name type="scientific">Leptolyngbya sp. NK1-12</name>
    <dbReference type="NCBI Taxonomy" id="2547451"/>
    <lineage>
        <taxon>Bacteria</taxon>
        <taxon>Bacillati</taxon>
        <taxon>Cyanobacteriota</taxon>
        <taxon>Cyanophyceae</taxon>
        <taxon>Leptolyngbyales</taxon>
        <taxon>Leptolyngbyaceae</taxon>
        <taxon>Leptolyngbya group</taxon>
        <taxon>Leptolyngbya</taxon>
    </lineage>
</organism>
<sequence length="69" mass="8192">MSPTMMRQFWSLVEGIRANIPVALDDNSLEQWLLRQLRSEQALNYRETAIFSNYIHSRLPLIRELVQEC</sequence>